<feature type="transmembrane region" description="Helical" evidence="8">
    <location>
        <begin position="120"/>
        <end position="138"/>
    </location>
</feature>
<dbReference type="SUPFAM" id="SSF103481">
    <property type="entry name" value="Multidrug resistance efflux transporter EmrE"/>
    <property type="match status" value="3"/>
</dbReference>
<feature type="transmembrane region" description="Helical" evidence="8">
    <location>
        <begin position="608"/>
        <end position="629"/>
    </location>
</feature>
<evidence type="ECO:0008006" key="11">
    <source>
        <dbReference type="Google" id="ProtNLM"/>
    </source>
</evidence>
<feature type="transmembrane region" description="Helical" evidence="8">
    <location>
        <begin position="315"/>
        <end position="336"/>
    </location>
</feature>
<feature type="transmembrane region" description="Helical" evidence="8">
    <location>
        <begin position="962"/>
        <end position="984"/>
    </location>
</feature>
<keyword evidence="10" id="KW-1185">Reference proteome</keyword>
<feature type="transmembrane region" description="Helical" evidence="8">
    <location>
        <begin position="250"/>
        <end position="267"/>
    </location>
</feature>
<feature type="transmembrane region" description="Helical" evidence="8">
    <location>
        <begin position="144"/>
        <end position="168"/>
    </location>
</feature>
<evidence type="ECO:0000256" key="2">
    <source>
        <dbReference type="ARBA" id="ARBA00006213"/>
    </source>
</evidence>
<gene>
    <name evidence="9" type="ORF">U9M48_033607</name>
</gene>
<dbReference type="AlphaFoldDB" id="A0AAQ3X6L8"/>
<comment type="similarity">
    <text evidence="2">Belongs to the purine permeases (TC 2.A.7.14) family.</text>
</comment>
<dbReference type="GO" id="GO:0015211">
    <property type="term" value="F:purine nucleoside transmembrane transporter activity"/>
    <property type="evidence" value="ECO:0007669"/>
    <property type="project" value="InterPro"/>
</dbReference>
<comment type="subcellular location">
    <subcellularLocation>
        <location evidence="1">Membrane</location>
        <topology evidence="1">Multi-pass membrane protein</topology>
    </subcellularLocation>
</comment>
<feature type="transmembrane region" description="Helical" evidence="8">
    <location>
        <begin position="537"/>
        <end position="555"/>
    </location>
</feature>
<feature type="transmembrane region" description="Helical" evidence="8">
    <location>
        <begin position="705"/>
        <end position="726"/>
    </location>
</feature>
<dbReference type="GO" id="GO:0016020">
    <property type="term" value="C:membrane"/>
    <property type="evidence" value="ECO:0007669"/>
    <property type="project" value="UniProtKB-SubCell"/>
</dbReference>
<feature type="transmembrane region" description="Helical" evidence="8">
    <location>
        <begin position="1075"/>
        <end position="1096"/>
    </location>
</feature>
<dbReference type="PANTHER" id="PTHR31376">
    <property type="entry name" value="OS09G0467300 PROTEIN-RELATED"/>
    <property type="match status" value="1"/>
</dbReference>
<evidence type="ECO:0000256" key="5">
    <source>
        <dbReference type="ARBA" id="ARBA00022989"/>
    </source>
</evidence>
<dbReference type="InterPro" id="IPR037185">
    <property type="entry name" value="EmrE-like"/>
</dbReference>
<feature type="transmembrane region" description="Helical" evidence="8">
    <location>
        <begin position="405"/>
        <end position="428"/>
    </location>
</feature>
<feature type="transmembrane region" description="Helical" evidence="8">
    <location>
        <begin position="208"/>
        <end position="229"/>
    </location>
</feature>
<feature type="transmembrane region" description="Helical" evidence="8">
    <location>
        <begin position="342"/>
        <end position="360"/>
    </location>
</feature>
<dbReference type="InterPro" id="IPR030182">
    <property type="entry name" value="PUP_plant"/>
</dbReference>
<feature type="transmembrane region" description="Helical" evidence="8">
    <location>
        <begin position="908"/>
        <end position="925"/>
    </location>
</feature>
<dbReference type="PANTHER" id="PTHR31376:SF36">
    <property type="entry name" value="PURINE PERMEASE-RELATED"/>
    <property type="match status" value="1"/>
</dbReference>
<name>A0AAQ3X6L8_PASNO</name>
<evidence type="ECO:0000256" key="8">
    <source>
        <dbReference type="SAM" id="Phobius"/>
    </source>
</evidence>
<dbReference type="Proteomes" id="UP001341281">
    <property type="component" value="Chromosome 07"/>
</dbReference>
<feature type="compositionally biased region" description="Low complexity" evidence="7">
    <location>
        <begin position="1"/>
        <end position="21"/>
    </location>
</feature>
<feature type="transmembrane region" description="Helical" evidence="8">
    <location>
        <begin position="1029"/>
        <end position="1055"/>
    </location>
</feature>
<organism evidence="9 10">
    <name type="scientific">Paspalum notatum var. saurae</name>
    <dbReference type="NCBI Taxonomy" id="547442"/>
    <lineage>
        <taxon>Eukaryota</taxon>
        <taxon>Viridiplantae</taxon>
        <taxon>Streptophyta</taxon>
        <taxon>Embryophyta</taxon>
        <taxon>Tracheophyta</taxon>
        <taxon>Spermatophyta</taxon>
        <taxon>Magnoliopsida</taxon>
        <taxon>Liliopsida</taxon>
        <taxon>Poales</taxon>
        <taxon>Poaceae</taxon>
        <taxon>PACMAD clade</taxon>
        <taxon>Panicoideae</taxon>
        <taxon>Andropogonodae</taxon>
        <taxon>Paspaleae</taxon>
        <taxon>Paspalinae</taxon>
        <taxon>Paspalum</taxon>
    </lineage>
</organism>
<feature type="region of interest" description="Disordered" evidence="7">
    <location>
        <begin position="1"/>
        <end position="44"/>
    </location>
</feature>
<feature type="transmembrane region" description="Helical" evidence="8">
    <location>
        <begin position="91"/>
        <end position="108"/>
    </location>
</feature>
<feature type="transmembrane region" description="Helical" evidence="8">
    <location>
        <begin position="1130"/>
        <end position="1148"/>
    </location>
</feature>
<feature type="transmembrane region" description="Helical" evidence="8">
    <location>
        <begin position="575"/>
        <end position="596"/>
    </location>
</feature>
<feature type="transmembrane region" description="Helical" evidence="8">
    <location>
        <begin position="996"/>
        <end position="1017"/>
    </location>
</feature>
<feature type="transmembrane region" description="Helical" evidence="8">
    <location>
        <begin position="175"/>
        <end position="193"/>
    </location>
</feature>
<evidence type="ECO:0000256" key="6">
    <source>
        <dbReference type="ARBA" id="ARBA00023136"/>
    </source>
</evidence>
<evidence type="ECO:0000256" key="7">
    <source>
        <dbReference type="SAM" id="MobiDB-lite"/>
    </source>
</evidence>
<feature type="transmembrane region" description="Helical" evidence="8">
    <location>
        <begin position="482"/>
        <end position="503"/>
    </location>
</feature>
<keyword evidence="5 8" id="KW-1133">Transmembrane helix</keyword>
<feature type="transmembrane region" description="Helical" evidence="8">
    <location>
        <begin position="931"/>
        <end position="950"/>
    </location>
</feature>
<dbReference type="Pfam" id="PF16913">
    <property type="entry name" value="PUNUT"/>
    <property type="match status" value="3"/>
</dbReference>
<keyword evidence="3" id="KW-0813">Transport</keyword>
<accession>A0AAQ3X6L8</accession>
<feature type="transmembrane region" description="Helical" evidence="8">
    <location>
        <begin position="838"/>
        <end position="864"/>
    </location>
</feature>
<feature type="transmembrane region" description="Helical" evidence="8">
    <location>
        <begin position="649"/>
        <end position="671"/>
    </location>
</feature>
<keyword evidence="4 8" id="KW-0812">Transmembrane</keyword>
<feature type="transmembrane region" description="Helical" evidence="8">
    <location>
        <begin position="53"/>
        <end position="79"/>
    </location>
</feature>
<keyword evidence="6 8" id="KW-0472">Membrane</keyword>
<reference evidence="9 10" key="1">
    <citation type="submission" date="2024-02" db="EMBL/GenBank/DDBJ databases">
        <title>High-quality chromosome-scale genome assembly of Pensacola bahiagrass (Paspalum notatum Flugge var. saurae).</title>
        <authorList>
            <person name="Vega J.M."/>
            <person name="Podio M."/>
            <person name="Orjuela J."/>
            <person name="Siena L.A."/>
            <person name="Pessino S.C."/>
            <person name="Combes M.C."/>
            <person name="Mariac C."/>
            <person name="Albertini E."/>
            <person name="Pupilli F."/>
            <person name="Ortiz J.P.A."/>
            <person name="Leblanc O."/>
        </authorList>
    </citation>
    <scope>NUCLEOTIDE SEQUENCE [LARGE SCALE GENOMIC DNA]</scope>
    <source>
        <strain evidence="9">R1</strain>
        <tissue evidence="9">Leaf</tissue>
    </source>
</reference>
<feature type="transmembrane region" description="Helical" evidence="8">
    <location>
        <begin position="287"/>
        <end position="308"/>
    </location>
</feature>
<evidence type="ECO:0000313" key="10">
    <source>
        <dbReference type="Proteomes" id="UP001341281"/>
    </source>
</evidence>
<evidence type="ECO:0000256" key="1">
    <source>
        <dbReference type="ARBA" id="ARBA00004141"/>
    </source>
</evidence>
<sequence>MADNNSGGNANSGGAASTNAAEVQVQIPEQSKTEAPAAQEAPSGSSEAKNWKWWLVVAADAFCLIVGQTSATLLGRYYYSQGGNSKWMSTFVQTAGFPILFFGLFFFPSKSSRETPTGKIALIYIALGLFLTADDMMYSHGLMYLPVSTFSLICASQLAFNVVFSYILNSQKITGLMMNSVILLTLADLLLGVNHEFHESSTVSRGKYLLGFLLTVGASGTYSLILSLMQLTFENVIKKQNFSAVLHMQIYTALVATFASIVGLFASGEWKDLKGEMDSFQSGQFSYLMTLVWASVSWQLSSIGMVGLIFEVSSLFSNVISTFALPIVPLFGVMVFHDKMNGVKVIAMLMSIWGFVSYVYQHYLDDRKTRSIRAQEAEHGQRAELGGPCRPAASWRWPALSKRRLVWWAVVLVNIVFVLAGQSVATLLGRIYYDEGGQSLWMQTVVSSCGTPLAIPLLLYFRTRPSSSSSSVAASRPPIAKLAAIYAGLGVLLAGDNLMYSYGLLYLPMSTYSIICASQVSFNAVFSYFLNKEKFRALVLNSVVLLTFSAALVALSHGSDGSDSDIPKGKFPAGFALTLSASALYSLILSLTQLVFEEVLKSDTLGTVLEVQFWSNTAAAIVSVAGLFASGEWRTIAGEMEAYKKGEVAYAMTLAWTAVSWQLCTMGLMGLVAAVSSLFTNVISAVGTPLAPVIAVIFLGDRMDGVKLVAMLIAVWGLLSYVYQHYLDDRAKAKKKAVVAEKLSDDLIRSAAAVSQRSESAMRSTTKLMRKLFICKKPRSVRKQPATVEAEAVSSMAHAQEIQLQIRGIPDEESIHDVDSRDGTKSAALWSTRGSFRWWMTVVMDMFLVICGTTVATLLGRLYYNSGGNSKWMATLTQSGGAPLLAVPLLMAPAHSAAEPRPAASKMWAIYAGIGVLIGFDNLMYSYALQYLPVSTFALVAATQLGFNTVTSRLLNAQRFTALILNSVVVLTFSAAILGVGSSSDETSSSLPRGKYAAGFVLVLAASAAFALILSLVEATFEKVIRARTLRWVLAVQMYTNLVASVVSVVGLLASGEWRTIPGEMASFKDGRVRYVLTLVGTAVAWQAAAVGAVRLIARVSSLFANVTFTLALPAVPVFAVVLFGDRMTGIKAVALLMAVWGFLSYIYQHYIDGRRAGIGKTDCRVCATRARGDVILPA</sequence>
<feature type="transmembrane region" description="Helical" evidence="8">
    <location>
        <begin position="1103"/>
        <end position="1124"/>
    </location>
</feature>
<evidence type="ECO:0000256" key="3">
    <source>
        <dbReference type="ARBA" id="ARBA00022448"/>
    </source>
</evidence>
<dbReference type="GO" id="GO:0005345">
    <property type="term" value="F:purine nucleobase transmembrane transporter activity"/>
    <property type="evidence" value="ECO:0007669"/>
    <property type="project" value="UniProtKB-ARBA"/>
</dbReference>
<protein>
    <recommendedName>
        <fullName evidence="11">Purine permease 11</fullName>
    </recommendedName>
</protein>
<evidence type="ECO:0000256" key="4">
    <source>
        <dbReference type="ARBA" id="ARBA00022692"/>
    </source>
</evidence>
<feature type="transmembrane region" description="Helical" evidence="8">
    <location>
        <begin position="509"/>
        <end position="530"/>
    </location>
</feature>
<evidence type="ECO:0000313" key="9">
    <source>
        <dbReference type="EMBL" id="WVZ86892.1"/>
    </source>
</evidence>
<feature type="transmembrane region" description="Helical" evidence="8">
    <location>
        <begin position="678"/>
        <end position="699"/>
    </location>
</feature>
<dbReference type="EMBL" id="CP144751">
    <property type="protein sequence ID" value="WVZ86892.1"/>
    <property type="molecule type" value="Genomic_DNA"/>
</dbReference>
<feature type="transmembrane region" description="Helical" evidence="8">
    <location>
        <begin position="440"/>
        <end position="461"/>
    </location>
</feature>
<feature type="transmembrane region" description="Helical" evidence="8">
    <location>
        <begin position="876"/>
        <end position="896"/>
    </location>
</feature>
<proteinExistence type="inferred from homology"/>